<feature type="transmembrane region" description="Helical" evidence="6">
    <location>
        <begin position="259"/>
        <end position="279"/>
    </location>
</feature>
<dbReference type="PANTHER" id="PTHR23514:SF13">
    <property type="entry name" value="INNER MEMBRANE PROTEIN YBJJ"/>
    <property type="match status" value="1"/>
</dbReference>
<dbReference type="PANTHER" id="PTHR23514">
    <property type="entry name" value="BYPASS OF STOP CODON PROTEIN 6"/>
    <property type="match status" value="1"/>
</dbReference>
<evidence type="ECO:0000256" key="4">
    <source>
        <dbReference type="ARBA" id="ARBA00022989"/>
    </source>
</evidence>
<dbReference type="Proteomes" id="UP000679950">
    <property type="component" value="Unassembled WGS sequence"/>
</dbReference>
<feature type="transmembrane region" description="Helical" evidence="6">
    <location>
        <begin position="371"/>
        <end position="392"/>
    </location>
</feature>
<dbReference type="SUPFAM" id="SSF103473">
    <property type="entry name" value="MFS general substrate transporter"/>
    <property type="match status" value="1"/>
</dbReference>
<protein>
    <submittedName>
        <fullName evidence="8">MFS transporter</fullName>
    </submittedName>
</protein>
<comment type="caution">
    <text evidence="8">The sequence shown here is derived from an EMBL/GenBank/DDBJ whole genome shotgun (WGS) entry which is preliminary data.</text>
</comment>
<feature type="transmembrane region" description="Helical" evidence="6">
    <location>
        <begin position="344"/>
        <end position="365"/>
    </location>
</feature>
<feature type="transmembrane region" description="Helical" evidence="6">
    <location>
        <begin position="221"/>
        <end position="239"/>
    </location>
</feature>
<name>A0ABQ4KIB2_9BACI</name>
<dbReference type="Pfam" id="PF07690">
    <property type="entry name" value="MFS_1"/>
    <property type="match status" value="1"/>
</dbReference>
<evidence type="ECO:0000259" key="7">
    <source>
        <dbReference type="PROSITE" id="PS50850"/>
    </source>
</evidence>
<dbReference type="InterPro" id="IPR011701">
    <property type="entry name" value="MFS"/>
</dbReference>
<feature type="transmembrane region" description="Helical" evidence="6">
    <location>
        <begin position="51"/>
        <end position="71"/>
    </location>
</feature>
<evidence type="ECO:0000256" key="6">
    <source>
        <dbReference type="SAM" id="Phobius"/>
    </source>
</evidence>
<keyword evidence="9" id="KW-1185">Reference proteome</keyword>
<evidence type="ECO:0000256" key="1">
    <source>
        <dbReference type="ARBA" id="ARBA00004651"/>
    </source>
</evidence>
<dbReference type="InterPro" id="IPR020846">
    <property type="entry name" value="MFS_dom"/>
</dbReference>
<feature type="domain" description="Major facilitator superfamily (MFS) profile" evidence="7">
    <location>
        <begin position="10"/>
        <end position="393"/>
    </location>
</feature>
<feature type="transmembrane region" description="Helical" evidence="6">
    <location>
        <begin position="286"/>
        <end position="305"/>
    </location>
</feature>
<evidence type="ECO:0000313" key="9">
    <source>
        <dbReference type="Proteomes" id="UP000679950"/>
    </source>
</evidence>
<evidence type="ECO:0000313" key="8">
    <source>
        <dbReference type="EMBL" id="GIN57685.1"/>
    </source>
</evidence>
<comment type="subcellular location">
    <subcellularLocation>
        <location evidence="1">Cell membrane</location>
        <topology evidence="1">Multi-pass membrane protein</topology>
    </subcellularLocation>
</comment>
<organism evidence="8 9">
    <name type="scientific">Lederbergia ruris</name>
    <dbReference type="NCBI Taxonomy" id="217495"/>
    <lineage>
        <taxon>Bacteria</taxon>
        <taxon>Bacillati</taxon>
        <taxon>Bacillota</taxon>
        <taxon>Bacilli</taxon>
        <taxon>Bacillales</taxon>
        <taxon>Bacillaceae</taxon>
        <taxon>Lederbergia</taxon>
    </lineage>
</organism>
<dbReference type="EMBL" id="BORB01000014">
    <property type="protein sequence ID" value="GIN57685.1"/>
    <property type="molecule type" value="Genomic_DNA"/>
</dbReference>
<dbReference type="CDD" id="cd17393">
    <property type="entry name" value="MFS_MosC_like"/>
    <property type="match status" value="1"/>
</dbReference>
<keyword evidence="4 6" id="KW-1133">Transmembrane helix</keyword>
<feature type="transmembrane region" description="Helical" evidence="6">
    <location>
        <begin position="139"/>
        <end position="159"/>
    </location>
</feature>
<sequence>MEQALTTRQIRLWRMAIYFYFGLSGFAMASWVAQTPNIRDALGVSTAQMGWIIFGLSTGSIIGLMCASRLIARFGGRVIMLTGLGLSSIGLITIGLGSSWAPHVWIVFSALAIFGFGIGICDVAMNVEGTAIEKTLKKSILTGFHAVYSLGTFFGAMIGSLVNKIHLPIMAHLFVIALIVFVLIVYFSRFVPIGSGQEDQDENKNETTATETLSVWKEQRTVLLGIIVLGMAFAEGSAGDWLPLVIVDGYDKSPASGSLMFSLFVATMTISRAVGDILLDKFGRVAILRASALSAALGLVIVIFGGNYYTAAIGIVLWGFGSAYGFPIGLSAAGDNPHGVAARVGAVTTVGYMAFLVGPPVLGAIAGSVGILRSLIFVLIGVTVAGSLAHAARPVSPNVKEAEALEQ</sequence>
<dbReference type="Gene3D" id="1.20.1250.20">
    <property type="entry name" value="MFS general substrate transporter like domains"/>
    <property type="match status" value="2"/>
</dbReference>
<dbReference type="InterPro" id="IPR051788">
    <property type="entry name" value="MFS_Transporter"/>
</dbReference>
<evidence type="ECO:0000256" key="3">
    <source>
        <dbReference type="ARBA" id="ARBA00022692"/>
    </source>
</evidence>
<feature type="transmembrane region" description="Helical" evidence="6">
    <location>
        <begin position="311"/>
        <end position="332"/>
    </location>
</feature>
<proteinExistence type="predicted"/>
<dbReference type="PROSITE" id="PS50850">
    <property type="entry name" value="MFS"/>
    <property type="match status" value="1"/>
</dbReference>
<dbReference type="RefSeq" id="WP_246516826.1">
    <property type="nucleotide sequence ID" value="NZ_BORB01000014.1"/>
</dbReference>
<feature type="transmembrane region" description="Helical" evidence="6">
    <location>
        <begin position="12"/>
        <end position="31"/>
    </location>
</feature>
<dbReference type="InterPro" id="IPR036259">
    <property type="entry name" value="MFS_trans_sf"/>
</dbReference>
<keyword evidence="5 6" id="KW-0472">Membrane</keyword>
<reference evidence="8 9" key="1">
    <citation type="submission" date="2021-03" db="EMBL/GenBank/DDBJ databases">
        <title>Antimicrobial resistance genes in bacteria isolated from Japanese honey, and their potential for conferring macrolide and lincosamide resistance in the American foulbrood pathogen Paenibacillus larvae.</title>
        <authorList>
            <person name="Okamoto M."/>
            <person name="Kumagai M."/>
            <person name="Kanamori H."/>
            <person name="Takamatsu D."/>
        </authorList>
    </citation>
    <scope>NUCLEOTIDE SEQUENCE [LARGE SCALE GENOMIC DNA]</scope>
    <source>
        <strain evidence="8 9">J8TS2</strain>
    </source>
</reference>
<keyword evidence="2" id="KW-0813">Transport</keyword>
<accession>A0ABQ4KIB2</accession>
<keyword evidence="3 6" id="KW-0812">Transmembrane</keyword>
<gene>
    <name evidence="8" type="ORF">J8TS2_20040</name>
</gene>
<feature type="transmembrane region" description="Helical" evidence="6">
    <location>
        <begin position="165"/>
        <end position="187"/>
    </location>
</feature>
<evidence type="ECO:0000256" key="2">
    <source>
        <dbReference type="ARBA" id="ARBA00022448"/>
    </source>
</evidence>
<evidence type="ECO:0000256" key="5">
    <source>
        <dbReference type="ARBA" id="ARBA00023136"/>
    </source>
</evidence>
<feature type="transmembrane region" description="Helical" evidence="6">
    <location>
        <begin position="78"/>
        <end position="98"/>
    </location>
</feature>
<feature type="transmembrane region" description="Helical" evidence="6">
    <location>
        <begin position="104"/>
        <end position="127"/>
    </location>
</feature>